<feature type="domain" description="ATP adenylyltransferase C-terminal" evidence="1">
    <location>
        <begin position="2"/>
        <end position="101"/>
    </location>
</feature>
<dbReference type="RefSeq" id="WP_034874643.1">
    <property type="nucleotide sequence ID" value="NZ_JOKG01000002.1"/>
</dbReference>
<dbReference type="InterPro" id="IPR019200">
    <property type="entry name" value="ATP_adenylylTrfase_C"/>
</dbReference>
<comment type="caution">
    <text evidence="2">The sequence shown here is derived from an EMBL/GenBank/DDBJ whole genome shotgun (WGS) entry which is preliminary data.</text>
</comment>
<accession>A0A081N880</accession>
<dbReference type="GO" id="GO:0003877">
    <property type="term" value="F:ATP:ADP adenylyltransferase activity"/>
    <property type="evidence" value="ECO:0007669"/>
    <property type="project" value="InterPro"/>
</dbReference>
<dbReference type="GO" id="GO:0005524">
    <property type="term" value="F:ATP binding"/>
    <property type="evidence" value="ECO:0007669"/>
    <property type="project" value="InterPro"/>
</dbReference>
<dbReference type="eggNOG" id="COG4360">
    <property type="taxonomic scope" value="Bacteria"/>
</dbReference>
<sequence>MELPFPNLAVDIKGKTAEKVYKLYLAMISQLDSGKSLPSAPEPYNLLMTDHWMMVIPRARDRYQGISINALGFAGLILVKNDEQLETVQSVGGSRLLAEVCRQDVF</sequence>
<protein>
    <recommendedName>
        <fullName evidence="1">ATP adenylyltransferase C-terminal domain-containing protein</fullName>
    </recommendedName>
</protein>
<dbReference type="InterPro" id="IPR043171">
    <property type="entry name" value="Ap4A_phos1/2-like"/>
</dbReference>
<reference evidence="2 3" key="1">
    <citation type="submission" date="2014-06" db="EMBL/GenBank/DDBJ databases">
        <title>Whole Genome Sequences of Three Symbiotic Endozoicomonas Bacteria.</title>
        <authorList>
            <person name="Neave M.J."/>
            <person name="Apprill A."/>
            <person name="Voolstra C.R."/>
        </authorList>
    </citation>
    <scope>NUCLEOTIDE SEQUENCE [LARGE SCALE GENOMIC DNA]</scope>
    <source>
        <strain evidence="2 3">LMG 24815</strain>
    </source>
</reference>
<dbReference type="PANTHER" id="PTHR38420:SF1">
    <property type="entry name" value="PUTATIVE (AFU_ORTHOLOGUE AFUA_5G14690)-RELATED"/>
    <property type="match status" value="1"/>
</dbReference>
<dbReference type="GO" id="GO:0009117">
    <property type="term" value="P:nucleotide metabolic process"/>
    <property type="evidence" value="ECO:0007669"/>
    <property type="project" value="InterPro"/>
</dbReference>
<dbReference type="InterPro" id="IPR009163">
    <property type="entry name" value="Ap4A_phos1/2"/>
</dbReference>
<keyword evidence="3" id="KW-1185">Reference proteome</keyword>
<dbReference type="Pfam" id="PF09830">
    <property type="entry name" value="ATP_transf"/>
    <property type="match status" value="1"/>
</dbReference>
<gene>
    <name evidence="2" type="ORF">GZ77_10075</name>
</gene>
<evidence type="ECO:0000313" key="2">
    <source>
        <dbReference type="EMBL" id="KEQ14653.1"/>
    </source>
</evidence>
<dbReference type="Proteomes" id="UP000028006">
    <property type="component" value="Unassembled WGS sequence"/>
</dbReference>
<organism evidence="2 3">
    <name type="scientific">Endozoicomonas montiporae</name>
    <dbReference type="NCBI Taxonomy" id="1027273"/>
    <lineage>
        <taxon>Bacteria</taxon>
        <taxon>Pseudomonadati</taxon>
        <taxon>Pseudomonadota</taxon>
        <taxon>Gammaproteobacteria</taxon>
        <taxon>Oceanospirillales</taxon>
        <taxon>Endozoicomonadaceae</taxon>
        <taxon>Endozoicomonas</taxon>
    </lineage>
</organism>
<dbReference type="AlphaFoldDB" id="A0A081N880"/>
<dbReference type="Gene3D" id="3.30.428.70">
    <property type="match status" value="1"/>
</dbReference>
<dbReference type="EMBL" id="JOKG01000002">
    <property type="protein sequence ID" value="KEQ14653.1"/>
    <property type="molecule type" value="Genomic_DNA"/>
</dbReference>
<evidence type="ECO:0000313" key="3">
    <source>
        <dbReference type="Proteomes" id="UP000028006"/>
    </source>
</evidence>
<proteinExistence type="predicted"/>
<name>A0A081N880_9GAMM</name>
<evidence type="ECO:0000259" key="1">
    <source>
        <dbReference type="Pfam" id="PF09830"/>
    </source>
</evidence>
<dbReference type="PANTHER" id="PTHR38420">
    <property type="entry name" value="AP-4-A PHOSPHORYLASE II"/>
    <property type="match status" value="1"/>
</dbReference>